<dbReference type="AlphaFoldDB" id="A0A4C2A867"/>
<dbReference type="EMBL" id="BGZK01002766">
    <property type="protein sequence ID" value="GBP96298.1"/>
    <property type="molecule type" value="Genomic_DNA"/>
</dbReference>
<protein>
    <submittedName>
        <fullName evidence="2">Uncharacterized protein</fullName>
    </submittedName>
</protein>
<feature type="compositionally biased region" description="Basic and acidic residues" evidence="1">
    <location>
        <begin position="61"/>
        <end position="72"/>
    </location>
</feature>
<feature type="compositionally biased region" description="Basic and acidic residues" evidence="1">
    <location>
        <begin position="159"/>
        <end position="174"/>
    </location>
</feature>
<gene>
    <name evidence="2" type="ORF">EVAR_7581_1</name>
</gene>
<dbReference type="Proteomes" id="UP000299102">
    <property type="component" value="Unassembled WGS sequence"/>
</dbReference>
<evidence type="ECO:0000313" key="3">
    <source>
        <dbReference type="Proteomes" id="UP000299102"/>
    </source>
</evidence>
<feature type="region of interest" description="Disordered" evidence="1">
    <location>
        <begin position="55"/>
        <end position="86"/>
    </location>
</feature>
<feature type="region of interest" description="Disordered" evidence="1">
    <location>
        <begin position="117"/>
        <end position="174"/>
    </location>
</feature>
<comment type="caution">
    <text evidence="2">The sequence shown here is derived from an EMBL/GenBank/DDBJ whole genome shotgun (WGS) entry which is preliminary data.</text>
</comment>
<organism evidence="2 3">
    <name type="scientific">Eumeta variegata</name>
    <name type="common">Bagworm moth</name>
    <name type="synonym">Eumeta japonica</name>
    <dbReference type="NCBI Taxonomy" id="151549"/>
    <lineage>
        <taxon>Eukaryota</taxon>
        <taxon>Metazoa</taxon>
        <taxon>Ecdysozoa</taxon>
        <taxon>Arthropoda</taxon>
        <taxon>Hexapoda</taxon>
        <taxon>Insecta</taxon>
        <taxon>Pterygota</taxon>
        <taxon>Neoptera</taxon>
        <taxon>Endopterygota</taxon>
        <taxon>Lepidoptera</taxon>
        <taxon>Glossata</taxon>
        <taxon>Ditrysia</taxon>
        <taxon>Tineoidea</taxon>
        <taxon>Psychidae</taxon>
        <taxon>Oiketicinae</taxon>
        <taxon>Eumeta</taxon>
    </lineage>
</organism>
<accession>A0A4C2A867</accession>
<name>A0A4C2A867_EUMVA</name>
<feature type="compositionally biased region" description="Basic and acidic residues" evidence="1">
    <location>
        <begin position="117"/>
        <end position="150"/>
    </location>
</feature>
<reference evidence="2 3" key="1">
    <citation type="journal article" date="2019" name="Commun. Biol.">
        <title>The bagworm genome reveals a unique fibroin gene that provides high tensile strength.</title>
        <authorList>
            <person name="Kono N."/>
            <person name="Nakamura H."/>
            <person name="Ohtoshi R."/>
            <person name="Tomita M."/>
            <person name="Numata K."/>
            <person name="Arakawa K."/>
        </authorList>
    </citation>
    <scope>NUCLEOTIDE SEQUENCE [LARGE SCALE GENOMIC DNA]</scope>
</reference>
<proteinExistence type="predicted"/>
<sequence length="197" mass="22732">MQHLQNNLAELTAQIESRKLNFISNSNVNPKLSHDTLPSGSLDCTVCIHETKQMTGAVHAETPRTSRRDSPRSRRVVSQHAAPTDGQNVVMYSDEFGSVERSQRLVEQSLRTSELRAQESRLERSQRLHEQHIRTSELRERESSVERSQRLAEQSLRTSELRAQESRLERSQRLHEQHIRTSELRERVSSVCSDLRA</sequence>
<keyword evidence="3" id="KW-1185">Reference proteome</keyword>
<evidence type="ECO:0000313" key="2">
    <source>
        <dbReference type="EMBL" id="GBP96298.1"/>
    </source>
</evidence>
<evidence type="ECO:0000256" key="1">
    <source>
        <dbReference type="SAM" id="MobiDB-lite"/>
    </source>
</evidence>